<dbReference type="Gene3D" id="3.40.1350.10">
    <property type="match status" value="1"/>
</dbReference>
<organism evidence="3 4">
    <name type="scientific">Candidatus Thioglobus autotrophicus</name>
    <dbReference type="NCBI Taxonomy" id="1705394"/>
    <lineage>
        <taxon>Bacteria</taxon>
        <taxon>Pseudomonadati</taxon>
        <taxon>Pseudomonadota</taxon>
        <taxon>Gammaproteobacteria</taxon>
        <taxon>Candidatus Pseudothioglobaceae</taxon>
        <taxon>Candidatus Thioglobus</taxon>
    </lineage>
</organism>
<sequence>MFSIKRQVGNQAEDIALKYLIQQGLTLIEQNYLTKVGEIDIIMLDKAEQVLVFVEVRYRKNTRFGSATDTVTSSKQAKIIRSAQRYLQQHDEFDEYICRFDVVGLESDLKYPKINWIKDAFEG</sequence>
<dbReference type="OrthoDB" id="9794876at2"/>
<dbReference type="PANTHER" id="PTHR34039:SF1">
    <property type="entry name" value="UPF0102 PROTEIN YRAN"/>
    <property type="match status" value="1"/>
</dbReference>
<dbReference type="InterPro" id="IPR003509">
    <property type="entry name" value="UPF0102_YraN-like"/>
</dbReference>
<dbReference type="EMBL" id="CP010552">
    <property type="protein sequence ID" value="ALE52516.1"/>
    <property type="molecule type" value="Genomic_DNA"/>
</dbReference>
<dbReference type="CDD" id="cd20736">
    <property type="entry name" value="PoNe_Nuclease"/>
    <property type="match status" value="1"/>
</dbReference>
<protein>
    <recommendedName>
        <fullName evidence="2">UPF0102 protein SP60_04370</fullName>
    </recommendedName>
</protein>
<keyword evidence="4" id="KW-1185">Reference proteome</keyword>
<dbReference type="Pfam" id="PF02021">
    <property type="entry name" value="UPF0102"/>
    <property type="match status" value="1"/>
</dbReference>
<dbReference type="NCBIfam" id="NF009150">
    <property type="entry name" value="PRK12497.1-3"/>
    <property type="match status" value="1"/>
</dbReference>
<evidence type="ECO:0000313" key="4">
    <source>
        <dbReference type="Proteomes" id="UP000058020"/>
    </source>
</evidence>
<dbReference type="InterPro" id="IPR011856">
    <property type="entry name" value="tRNA_endonuc-like_dom_sf"/>
</dbReference>
<name>A0A0M5LEQ9_9GAMM</name>
<dbReference type="Proteomes" id="UP000058020">
    <property type="component" value="Chromosome"/>
</dbReference>
<reference evidence="3 4" key="1">
    <citation type="journal article" date="2015" name="Genome Announc.">
        <title>Genome Sequence of 'Candidatus Thioglobus autotrophica' Strain EF1, a Chemoautotroph from the SUP05 Clade of Marine Gammaproteobacteria.</title>
        <authorList>
            <person name="Shah V."/>
            <person name="Morris R.M."/>
        </authorList>
    </citation>
    <scope>NUCLEOTIDE SEQUENCE [LARGE SCALE GENOMIC DNA]</scope>
    <source>
        <strain evidence="3 4">EF1</strain>
    </source>
</reference>
<dbReference type="SUPFAM" id="SSF52980">
    <property type="entry name" value="Restriction endonuclease-like"/>
    <property type="match status" value="1"/>
</dbReference>
<dbReference type="PANTHER" id="PTHR34039">
    <property type="entry name" value="UPF0102 PROTEIN YRAN"/>
    <property type="match status" value="1"/>
</dbReference>
<dbReference type="InterPro" id="IPR011335">
    <property type="entry name" value="Restrct_endonuc-II-like"/>
</dbReference>
<dbReference type="GO" id="GO:0003676">
    <property type="term" value="F:nucleic acid binding"/>
    <property type="evidence" value="ECO:0007669"/>
    <property type="project" value="InterPro"/>
</dbReference>
<accession>A0A0M5LEQ9</accession>
<dbReference type="STRING" id="1705394.SP60_04370"/>
<dbReference type="NCBIfam" id="TIGR00252">
    <property type="entry name" value="YraN family protein"/>
    <property type="match status" value="1"/>
</dbReference>
<evidence type="ECO:0000256" key="1">
    <source>
        <dbReference type="ARBA" id="ARBA00006738"/>
    </source>
</evidence>
<evidence type="ECO:0000256" key="2">
    <source>
        <dbReference type="HAMAP-Rule" id="MF_00048"/>
    </source>
</evidence>
<evidence type="ECO:0000313" key="3">
    <source>
        <dbReference type="EMBL" id="ALE52516.1"/>
    </source>
</evidence>
<comment type="similarity">
    <text evidence="1 2">Belongs to the UPF0102 family.</text>
</comment>
<dbReference type="RefSeq" id="WP_053951467.1">
    <property type="nucleotide sequence ID" value="NZ_CP010552.1"/>
</dbReference>
<proteinExistence type="inferred from homology"/>
<dbReference type="HAMAP" id="MF_00048">
    <property type="entry name" value="UPF0102"/>
    <property type="match status" value="1"/>
</dbReference>
<dbReference type="KEGG" id="tho:SP60_04370"/>
<dbReference type="AlphaFoldDB" id="A0A0M5LEQ9"/>
<gene>
    <name evidence="3" type="ORF">SP60_04370</name>
</gene>